<dbReference type="PANTHER" id="PTHR33481:SF1">
    <property type="entry name" value="ENDONUCLEASE_EXONUCLEASE_PHOSPHATASE DOMAIN-CONTAINING PROTEIN-RELATED"/>
    <property type="match status" value="1"/>
</dbReference>
<evidence type="ECO:0000259" key="4">
    <source>
        <dbReference type="PROSITE" id="PS50878"/>
    </source>
</evidence>
<dbReference type="CDD" id="cd01650">
    <property type="entry name" value="RT_nLTR_like"/>
    <property type="match status" value="1"/>
</dbReference>
<dbReference type="InterPro" id="IPR005135">
    <property type="entry name" value="Endo/exonuclease/phosphatase"/>
</dbReference>
<dbReference type="PANTHER" id="PTHR33481">
    <property type="entry name" value="REVERSE TRANSCRIPTASE"/>
    <property type="match status" value="1"/>
</dbReference>
<evidence type="ECO:0000313" key="6">
    <source>
        <dbReference type="Proteomes" id="UP000737391"/>
    </source>
</evidence>
<dbReference type="InterPro" id="IPR000477">
    <property type="entry name" value="RT_dom"/>
</dbReference>
<dbReference type="InterPro" id="IPR043502">
    <property type="entry name" value="DNA/RNA_pol_sf"/>
</dbReference>
<feature type="region of interest" description="Disordered" evidence="3">
    <location>
        <begin position="83"/>
        <end position="112"/>
    </location>
</feature>
<evidence type="ECO:0000256" key="3">
    <source>
        <dbReference type="SAM" id="MobiDB-lite"/>
    </source>
</evidence>
<protein>
    <submittedName>
        <fullName evidence="5">Zinc knuckle</fullName>
    </submittedName>
</protein>
<comment type="caution">
    <text evidence="5">The sequence shown here is derived from an EMBL/GenBank/DDBJ whole genome shotgun (WGS) entry which is preliminary data.</text>
</comment>
<comment type="subcellular location">
    <subcellularLocation>
        <location evidence="1">Mitochondrion</location>
    </subcellularLocation>
</comment>
<dbReference type="EMBL" id="LUFC02001084">
    <property type="protein sequence ID" value="KAF4485646.1"/>
    <property type="molecule type" value="Genomic_DNA"/>
</dbReference>
<keyword evidence="2" id="KW-0496">Mitochondrion</keyword>
<feature type="non-terminal residue" evidence="5">
    <location>
        <position position="1"/>
    </location>
</feature>
<evidence type="ECO:0000256" key="1">
    <source>
        <dbReference type="ARBA" id="ARBA00004173"/>
    </source>
</evidence>
<accession>A0A9P5AZ09</accession>
<evidence type="ECO:0000256" key="2">
    <source>
        <dbReference type="ARBA" id="ARBA00023128"/>
    </source>
</evidence>
<dbReference type="OrthoDB" id="3261222at2759"/>
<dbReference type="InterPro" id="IPR036691">
    <property type="entry name" value="Endo/exonu/phosph_ase_sf"/>
</dbReference>
<dbReference type="SUPFAM" id="SSF56219">
    <property type="entry name" value="DNase I-like"/>
    <property type="match status" value="1"/>
</dbReference>
<proteinExistence type="predicted"/>
<dbReference type="Pfam" id="PF00078">
    <property type="entry name" value="RVT_1"/>
    <property type="match status" value="1"/>
</dbReference>
<reference evidence="5" key="1">
    <citation type="submission" date="2020-01" db="EMBL/GenBank/DDBJ databases">
        <title>Identification and distribution of gene clusters putatively required for synthesis of sphingolipid metabolism inhibitors in phylogenetically diverse species of the filamentous fungus Fusarium.</title>
        <authorList>
            <person name="Kim H.-S."/>
            <person name="Busman M."/>
            <person name="Brown D.W."/>
            <person name="Divon H."/>
            <person name="Uhlig S."/>
            <person name="Proctor R.H."/>
        </authorList>
    </citation>
    <scope>NUCLEOTIDE SEQUENCE</scope>
    <source>
        <strain evidence="5">NRRL 31653</strain>
    </source>
</reference>
<dbReference type="SUPFAM" id="SSF56672">
    <property type="entry name" value="DNA/RNA polymerases"/>
    <property type="match status" value="1"/>
</dbReference>
<dbReference type="GO" id="GO:0005739">
    <property type="term" value="C:mitochondrion"/>
    <property type="evidence" value="ECO:0007669"/>
    <property type="project" value="UniProtKB-SubCell"/>
</dbReference>
<evidence type="ECO:0000313" key="5">
    <source>
        <dbReference type="EMBL" id="KAF4485646.1"/>
    </source>
</evidence>
<dbReference type="Proteomes" id="UP000737391">
    <property type="component" value="Unassembled WGS sequence"/>
</dbReference>
<dbReference type="Pfam" id="PF14529">
    <property type="entry name" value="Exo_endo_phos_2"/>
    <property type="match status" value="1"/>
</dbReference>
<feature type="domain" description="Reverse transcriptase" evidence="4">
    <location>
        <begin position="538"/>
        <end position="853"/>
    </location>
</feature>
<name>A0A9P5AZ09_9HYPO</name>
<dbReference type="GO" id="GO:0003824">
    <property type="term" value="F:catalytic activity"/>
    <property type="evidence" value="ECO:0007669"/>
    <property type="project" value="InterPro"/>
</dbReference>
<sequence length="1351" mass="154193">MGRRQARRKKRQAERARCIPRLDTLVIDQANFDGSWRRTQAFMSHQRQGRNGGSADIICGCDPSPRTIWRTCLNYYLEMNPVRPLVPTDNPDDHNRRSGKGNKNKSSQAPEQPEPVEYGRVFFFIHRSIPRDLWHVEYHSGANQDMAATLFLQTQQGQIAIHNVYNVNQPAKGGRPKRHIDVKDLVKDTTRDKLNIVVGDFNLHLYLWGGPLYKSTNYTPAAKTLEDEMIIKAKMALLTKPGTVTCTRGSGDGHSTASCIDLTFISRALLRQVKHWGVFQDNPWKPSDHRPIRTILDMSCDRDDSRILLWNRVSSRAFLEAVAMGLRHLDDMPLVSRQDADAFASRLIHIIYESIQKHVDSCLANPPPQQQLLDPRLRNILSTECLSTPAGPDIRLDDHAKHMQRHDQKAYRKNISTKALWVATSIGKAQCQPRNVINMPALVHNRTTFASEEKKQKCIRDFTWTATSDCIPPELPFPDLSSDREELEMDLVLTELLIIAMIQKLPSKKACGEDKVPNEALKLCRTLVAPYIAKLFNACIRLGYHAAAFRKAITVMLPKAAKPAYNHPNSWRPIALLSCLGKLFERFLAQRLKKLALDHKLLPETQYGAPGISTTDALKAMLGVVRKAWAWKPKGGISQLYASMIALDISGAYNCVDRILLLQTLADRGVATWFLRVIHSFLSDRSIVLRLPQSVSDPFFVNIGIPQGSPLSPLLFLFYTAPLLIMLDEEIKKLDRPNVEVHVFAYVDDTYLMAVSPSYEENCSILKVFHDLIMEWAKDAHLSFNPEKSLVMHFQRGVSDATQKSDQRKRKNLGLTDTPKVEPPCTLLPNIDELRNNPECLQQDKLLVLGLMLDPKLSFEHHLTLIEDKVETALRYQRRISGANWGMTLEKTRQYYICKIRPVISYACAAWFVWRAYKPGVPGLHLSLPTGQIARLQKLQYKCIMLLSGAIRATPRYVLEKECFIDSIEVFLYRMSMSCRAKSLKVRPHDFWFNKLPEHDEDGRFHEKFHDYNESAFDVLNRGARVLVQQAGKRFQDTWKHPPKTTVLEAWRNPVNRNRAIRQQAIQQATKTSKGIWKVERQDRIERKASTYQPPALKEEWGRESLAYYRGMTRPESTLGMQLRTECVGLNWYLNKCHVFREVKAPGSDVVVRVRVEATCTCGHPNQTVYHMFMECPDLHDARLLLIRKVKHFGWETLLTTNLKVAVHWAMMSNLLSQSRLQVFDFRLLNLHKTQYIFLPSTYTAPPSPPPPLPLPLPYSGKPACHDPYTSQQNPVITPLSSSLRFDPRHPLGLPPDGLEPLVVQVAANGHDEFPFLGLWICSSEQLLFKLVKCLYLAPKEASVDQLVLRL</sequence>
<gene>
    <name evidence="5" type="ORF">FAGAP_11504</name>
</gene>
<dbReference type="PROSITE" id="PS50878">
    <property type="entry name" value="RT_POL"/>
    <property type="match status" value="1"/>
</dbReference>
<dbReference type="Gene3D" id="3.60.10.10">
    <property type="entry name" value="Endonuclease/exonuclease/phosphatase"/>
    <property type="match status" value="1"/>
</dbReference>
<organism evidence="5 6">
    <name type="scientific">Fusarium agapanthi</name>
    <dbReference type="NCBI Taxonomy" id="1803897"/>
    <lineage>
        <taxon>Eukaryota</taxon>
        <taxon>Fungi</taxon>
        <taxon>Dikarya</taxon>
        <taxon>Ascomycota</taxon>
        <taxon>Pezizomycotina</taxon>
        <taxon>Sordariomycetes</taxon>
        <taxon>Hypocreomycetidae</taxon>
        <taxon>Hypocreales</taxon>
        <taxon>Nectriaceae</taxon>
        <taxon>Fusarium</taxon>
        <taxon>Fusarium fujikuroi species complex</taxon>
    </lineage>
</organism>
<keyword evidence="6" id="KW-1185">Reference proteome</keyword>